<keyword evidence="5" id="KW-0653">Protein transport</keyword>
<dbReference type="Gene3D" id="1.25.40.700">
    <property type="match status" value="1"/>
</dbReference>
<evidence type="ECO:0000256" key="3">
    <source>
        <dbReference type="ARBA" id="ARBA00022448"/>
    </source>
</evidence>
<keyword evidence="3" id="KW-0813">Transport</keyword>
<gene>
    <name evidence="10" type="ORF">H4R34_001163</name>
</gene>
<comment type="subcellular location">
    <subcellularLocation>
        <location evidence="1">Nucleus envelope</location>
    </subcellularLocation>
</comment>
<keyword evidence="11" id="KW-1185">Reference proteome</keyword>
<dbReference type="InterPro" id="IPR037624">
    <property type="entry name" value="Nup133-like"/>
</dbReference>
<feature type="domain" description="Nucleoporin Nup133/Nup155-like N-terminal" evidence="9">
    <location>
        <begin position="41"/>
        <end position="452"/>
    </location>
</feature>
<dbReference type="GO" id="GO:0016973">
    <property type="term" value="P:poly(A)+ mRNA export from nucleus"/>
    <property type="evidence" value="ECO:0007669"/>
    <property type="project" value="TreeGrafter"/>
</dbReference>
<dbReference type="SUPFAM" id="SSF117289">
    <property type="entry name" value="Nucleoporin domain"/>
    <property type="match status" value="1"/>
</dbReference>
<dbReference type="GO" id="GO:0031080">
    <property type="term" value="C:nuclear pore outer ring"/>
    <property type="evidence" value="ECO:0007669"/>
    <property type="project" value="TreeGrafter"/>
</dbReference>
<keyword evidence="6" id="KW-0811">Translocation</keyword>
<dbReference type="InterPro" id="IPR007187">
    <property type="entry name" value="Nucleoporin_Nup133/Nup155_C"/>
</dbReference>
<dbReference type="Pfam" id="PF08801">
    <property type="entry name" value="Nucleoporin_N"/>
    <property type="match status" value="1"/>
</dbReference>
<organism evidence="10 11">
    <name type="scientific">Dimargaris verticillata</name>
    <dbReference type="NCBI Taxonomy" id="2761393"/>
    <lineage>
        <taxon>Eukaryota</taxon>
        <taxon>Fungi</taxon>
        <taxon>Fungi incertae sedis</taxon>
        <taxon>Zoopagomycota</taxon>
        <taxon>Kickxellomycotina</taxon>
        <taxon>Dimargaritomycetes</taxon>
        <taxon>Dimargaritales</taxon>
        <taxon>Dimargaritaceae</taxon>
        <taxon>Dimargaris</taxon>
    </lineage>
</organism>
<evidence type="ECO:0000256" key="1">
    <source>
        <dbReference type="ARBA" id="ARBA00004259"/>
    </source>
</evidence>
<dbReference type="Gene3D" id="1.20.58.1380">
    <property type="match status" value="1"/>
</dbReference>
<dbReference type="PANTHER" id="PTHR13405">
    <property type="entry name" value="NUCLEAR PORE COMPLEX PROTEIN NUP133"/>
    <property type="match status" value="1"/>
</dbReference>
<evidence type="ECO:0000259" key="8">
    <source>
        <dbReference type="Pfam" id="PF03177"/>
    </source>
</evidence>
<evidence type="ECO:0000256" key="4">
    <source>
        <dbReference type="ARBA" id="ARBA00022816"/>
    </source>
</evidence>
<name>A0A9W8BAD7_9FUNG</name>
<comment type="similarity">
    <text evidence="2">Belongs to the nucleoporin Nup133 family.</text>
</comment>
<feature type="domain" description="Nucleoporin Nup133/Nup155-like C-terminal" evidence="8">
    <location>
        <begin position="872"/>
        <end position="1302"/>
    </location>
</feature>
<accession>A0A9W8BAD7</accession>
<evidence type="ECO:0000256" key="6">
    <source>
        <dbReference type="ARBA" id="ARBA00023010"/>
    </source>
</evidence>
<dbReference type="Pfam" id="PF03177">
    <property type="entry name" value="Nucleoporin_C"/>
    <property type="match status" value="1"/>
</dbReference>
<sequence length="1332" mass="148876">MPISAPAQPRALGDVSSQVQDQRIYLKSASHAVVSGGLIPAPIASQVHTQLAQNAVTGCVHAQAGYAAVVTESYAYVWDYRQADRRAASGAKDGPQSAMPYYTFPVMTLSASSSNGQSRSFNTGAGNQAIYSPAATAAAQRVPLCSLVTPDRSTTAATQDVGLLLCTRDGQIRFWAHVAYGLTGSEAYSTAHIELAAGDNVHRLVACDPIGYLLATRQGALYKLILAGDSTGKPILTCTALTKPMGMLQRVTSSLFGYMSHMVDEAVQTQGDQHSVTANPKAVLAMVLGSTAEYRQSREFFVLTQRYLQKWSISKNYGDQFHLEVDAFATLAQTLAQRYSLDEADLAHLHLRLLDFQLTHDSRWTILASFCSEAQSRHLLTSYKIKFALFEVEPRDSPDHHGSQLEVVSVRVLNYSFTETPKTKCPRPTLLLPQGGPTLAVVFPQTVVLSTLIHGATFDEVLSFQDSRIVDTDVRGDIVAQRMLAYRSLSVAVPWLRDQDQVSRLSLLCLTSGVVDVYINLARIMQQTEAATRASLTSRGATASSVPLTAAEKREKQLAQTKSILEQAVFFGNATANPLRYSVDHIAVAILDRASLALSHDILSSQSPHFPQIMELRLQLQERLTRAETLAEFLEAHKLTSKLFIQTRYTLCWNAQKLTVALALWNYRNGLVQRDADITHPAVQLLTEAVDRMALKPAPPEASGAMDAGDPTEYVCDPLRRFFYFEIDAMEQLLVELYHAYTALTQSWSQSDRQGLYAYELNRMTMMALQTALFFEDDHQTQYVLDAPAGEESWFATSAILNLLQSLFGLTQRMIDELGRVYDTSRPTKTVRLVVPGASSMDDATPMPHAGYEGEQDVYESPRALWSILKGQLIYLADLVLNSYNRRLAFFQSRADYTTHQQTVATLHAQYAQARQEVIQPLVAMGKVDAGFELAEKYTGYAILVQLIFDHETSARNTRIEYYMDRFGRDFAHALYDYYVSHQQFHDLLKHGQVHTAILQEYLDAHPQLTFIAWLHEFHQQRFEAGATKLHSTYEEESGIATSKSILSLGKLALLTNYDLEDLEQDGALQPLEAFDDKLDVMGILNRQQELCWTAYSAANDGVPKADEEQVQVICQRLAPSLKERYPAFYKLFAHAVDQLRQGFKLATEDLVDFMTLKECSDDDQRMDFELALEVVSRSTQLPIKGFECALKSIWRRVFLHDDWKKINQTLYGTSDEELAQTLQNTTLFHTLLLARQNGLTKQFLVAPTEALYHKDHAYLKARLGRVATLPNGAKGFARDYEAENKELNGYTRQARLSTYYNEILRMVYQQVGGDALESDHDEATMVMPVDG</sequence>
<proteinExistence type="inferred from homology"/>
<evidence type="ECO:0000313" key="10">
    <source>
        <dbReference type="EMBL" id="KAJ1983615.1"/>
    </source>
</evidence>
<dbReference type="PANTHER" id="PTHR13405:SF11">
    <property type="entry name" value="NUCLEAR PORE COMPLEX PROTEIN NUP133"/>
    <property type="match status" value="1"/>
</dbReference>
<dbReference type="GO" id="GO:0017056">
    <property type="term" value="F:structural constituent of nuclear pore"/>
    <property type="evidence" value="ECO:0007669"/>
    <property type="project" value="InterPro"/>
</dbReference>
<dbReference type="GO" id="GO:0006606">
    <property type="term" value="P:protein import into nucleus"/>
    <property type="evidence" value="ECO:0007669"/>
    <property type="project" value="TreeGrafter"/>
</dbReference>
<evidence type="ECO:0000259" key="9">
    <source>
        <dbReference type="Pfam" id="PF08801"/>
    </source>
</evidence>
<comment type="caution">
    <text evidence="10">The sequence shown here is derived from an EMBL/GenBank/DDBJ whole genome shotgun (WGS) entry which is preliminary data.</text>
</comment>
<dbReference type="Gene3D" id="2.130.10.10">
    <property type="entry name" value="YVTN repeat-like/Quinoprotein amine dehydrogenase"/>
    <property type="match status" value="1"/>
</dbReference>
<dbReference type="GO" id="GO:0000972">
    <property type="term" value="P:transcription-dependent tethering of RNA polymerase II gene DNA at nuclear periphery"/>
    <property type="evidence" value="ECO:0007669"/>
    <property type="project" value="TreeGrafter"/>
</dbReference>
<reference evidence="10" key="1">
    <citation type="submission" date="2022-07" db="EMBL/GenBank/DDBJ databases">
        <title>Phylogenomic reconstructions and comparative analyses of Kickxellomycotina fungi.</title>
        <authorList>
            <person name="Reynolds N.K."/>
            <person name="Stajich J.E."/>
            <person name="Barry K."/>
            <person name="Grigoriev I.V."/>
            <person name="Crous P."/>
            <person name="Smith M.E."/>
        </authorList>
    </citation>
    <scope>NUCLEOTIDE SEQUENCE</scope>
    <source>
        <strain evidence="10">RSA 567</strain>
    </source>
</reference>
<evidence type="ECO:0000256" key="5">
    <source>
        <dbReference type="ARBA" id="ARBA00022927"/>
    </source>
</evidence>
<evidence type="ECO:0000313" key="11">
    <source>
        <dbReference type="Proteomes" id="UP001151582"/>
    </source>
</evidence>
<evidence type="ECO:0008006" key="12">
    <source>
        <dbReference type="Google" id="ProtNLM"/>
    </source>
</evidence>
<evidence type="ECO:0000256" key="7">
    <source>
        <dbReference type="ARBA" id="ARBA00023242"/>
    </source>
</evidence>
<dbReference type="Proteomes" id="UP001151582">
    <property type="component" value="Unassembled WGS sequence"/>
</dbReference>
<dbReference type="OrthoDB" id="5546365at2759"/>
<evidence type="ECO:0000256" key="2">
    <source>
        <dbReference type="ARBA" id="ARBA00005569"/>
    </source>
</evidence>
<keyword evidence="4" id="KW-0509">mRNA transport</keyword>
<keyword evidence="7" id="KW-0539">Nucleus</keyword>
<dbReference type="EMBL" id="JANBQB010000047">
    <property type="protein sequence ID" value="KAJ1983615.1"/>
    <property type="molecule type" value="Genomic_DNA"/>
</dbReference>
<protein>
    <recommendedName>
        <fullName evidence="12">Nucleoporin Nup133/Nup155-like C-terminal domain-containing protein</fullName>
    </recommendedName>
</protein>
<dbReference type="InterPro" id="IPR015943">
    <property type="entry name" value="WD40/YVTN_repeat-like_dom_sf"/>
</dbReference>
<dbReference type="InterPro" id="IPR014908">
    <property type="entry name" value="Nucleoporin_Nup133/Nup155_N"/>
</dbReference>